<feature type="region of interest" description="Disordered" evidence="6">
    <location>
        <begin position="233"/>
        <end position="278"/>
    </location>
</feature>
<dbReference type="GO" id="GO:0000981">
    <property type="term" value="F:DNA-binding transcription factor activity, RNA polymerase II-specific"/>
    <property type="evidence" value="ECO:0007669"/>
    <property type="project" value="TreeGrafter"/>
</dbReference>
<dbReference type="HOGENOM" id="CLU_057431_1_2_1"/>
<dbReference type="GO" id="GO:0000785">
    <property type="term" value="C:chromatin"/>
    <property type="evidence" value="ECO:0007669"/>
    <property type="project" value="TreeGrafter"/>
</dbReference>
<reference evidence="8" key="3">
    <citation type="submission" date="2015-02" db="UniProtKB">
        <authorList>
            <consortium name="EnsemblProtists"/>
        </authorList>
    </citation>
    <scope>IDENTIFICATION</scope>
    <source>
        <strain evidence="8">DAOM BR144</strain>
    </source>
</reference>
<organism evidence="8 9">
    <name type="scientific">Globisporangium ultimum (strain ATCC 200006 / CBS 805.95 / DAOM BR144)</name>
    <name type="common">Pythium ultimum</name>
    <dbReference type="NCBI Taxonomy" id="431595"/>
    <lineage>
        <taxon>Eukaryota</taxon>
        <taxon>Sar</taxon>
        <taxon>Stramenopiles</taxon>
        <taxon>Oomycota</taxon>
        <taxon>Peronosporomycetes</taxon>
        <taxon>Pythiales</taxon>
        <taxon>Pythiaceae</taxon>
        <taxon>Globisporangium</taxon>
    </lineage>
</organism>
<dbReference type="EMBL" id="GL376629">
    <property type="status" value="NOT_ANNOTATED_CDS"/>
    <property type="molecule type" value="Genomic_DNA"/>
</dbReference>
<evidence type="ECO:0000256" key="1">
    <source>
        <dbReference type="ARBA" id="ARBA00022723"/>
    </source>
</evidence>
<keyword evidence="9" id="KW-1185">Reference proteome</keyword>
<dbReference type="GO" id="GO:0000978">
    <property type="term" value="F:RNA polymerase II cis-regulatory region sequence-specific DNA binding"/>
    <property type="evidence" value="ECO:0007669"/>
    <property type="project" value="TreeGrafter"/>
</dbReference>
<evidence type="ECO:0000313" key="9">
    <source>
        <dbReference type="Proteomes" id="UP000019132"/>
    </source>
</evidence>
<dbReference type="GO" id="GO:0031519">
    <property type="term" value="C:PcG protein complex"/>
    <property type="evidence" value="ECO:0007669"/>
    <property type="project" value="TreeGrafter"/>
</dbReference>
<dbReference type="Proteomes" id="UP000019132">
    <property type="component" value="Unassembled WGS sequence"/>
</dbReference>
<protein>
    <recommendedName>
        <fullName evidence="7">C2H2-type domain-containing protein</fullName>
    </recommendedName>
</protein>
<dbReference type="STRING" id="431595.K3WQJ4"/>
<keyword evidence="4" id="KW-0862">Zinc</keyword>
<dbReference type="PROSITE" id="PS00028">
    <property type="entry name" value="ZINC_FINGER_C2H2_1"/>
    <property type="match status" value="4"/>
</dbReference>
<reference evidence="9" key="2">
    <citation type="submission" date="2010-04" db="EMBL/GenBank/DDBJ databases">
        <authorList>
            <person name="Buell R."/>
            <person name="Hamilton J."/>
            <person name="Hostetler J."/>
        </authorList>
    </citation>
    <scope>NUCLEOTIDE SEQUENCE [LARGE SCALE GENOMIC DNA]</scope>
    <source>
        <strain evidence="9">DAOM:BR144</strain>
    </source>
</reference>
<dbReference type="Gene3D" id="3.30.160.60">
    <property type="entry name" value="Classic Zinc Finger"/>
    <property type="match status" value="4"/>
</dbReference>
<feature type="domain" description="C2H2-type" evidence="7">
    <location>
        <begin position="33"/>
        <end position="62"/>
    </location>
</feature>
<keyword evidence="3 5" id="KW-0863">Zinc-finger</keyword>
<dbReference type="GO" id="GO:0005667">
    <property type="term" value="C:transcription regulator complex"/>
    <property type="evidence" value="ECO:0007669"/>
    <property type="project" value="TreeGrafter"/>
</dbReference>
<dbReference type="InterPro" id="IPR013087">
    <property type="entry name" value="Znf_C2H2_type"/>
</dbReference>
<dbReference type="SMART" id="SM00355">
    <property type="entry name" value="ZnF_C2H2"/>
    <property type="match status" value="4"/>
</dbReference>
<feature type="domain" description="C2H2-type" evidence="7">
    <location>
        <begin position="63"/>
        <end position="92"/>
    </location>
</feature>
<accession>K3WQJ4</accession>
<keyword evidence="1" id="KW-0479">Metal-binding</keyword>
<dbReference type="VEuPathDB" id="FungiDB:PYU1_G007221"/>
<evidence type="ECO:0000256" key="3">
    <source>
        <dbReference type="ARBA" id="ARBA00022771"/>
    </source>
</evidence>
<evidence type="ECO:0000256" key="4">
    <source>
        <dbReference type="ARBA" id="ARBA00022833"/>
    </source>
</evidence>
<evidence type="ECO:0000256" key="2">
    <source>
        <dbReference type="ARBA" id="ARBA00022737"/>
    </source>
</evidence>
<sequence length="278" mass="31978">MPTSESQATSPFVYDEQEQKIEKEYPLPRERTFLCSEPDCNQRFHRKFTLREHLKTHTGERPYECPIPTCGKRFSTSGNLARHRRLHAMKNLACPDPDCTRVFTKQIKLERHIRVHMGSAAYACTVSGCTKTFSTSGNLTRHMRTQHRVQKMPTNAVTLPSLKERQDLVGVSPLAAYYHHHRQSQPAHAGVGTWAAPSTVPTVPAANVEGVHDHDLIDLLQCLFVEESSQPGALAAEPMHRRQEQQLHQYQLNRPESPRHSQHREFEQQRPHNFTMYF</sequence>
<reference evidence="9" key="1">
    <citation type="journal article" date="2010" name="Genome Biol.">
        <title>Genome sequence of the necrotrophic plant pathogen Pythium ultimum reveals original pathogenicity mechanisms and effector repertoire.</title>
        <authorList>
            <person name="Levesque C.A."/>
            <person name="Brouwer H."/>
            <person name="Cano L."/>
            <person name="Hamilton J.P."/>
            <person name="Holt C."/>
            <person name="Huitema E."/>
            <person name="Raffaele S."/>
            <person name="Robideau G.P."/>
            <person name="Thines M."/>
            <person name="Win J."/>
            <person name="Zerillo M.M."/>
            <person name="Beakes G.W."/>
            <person name="Boore J.L."/>
            <person name="Busam D."/>
            <person name="Dumas B."/>
            <person name="Ferriera S."/>
            <person name="Fuerstenberg S.I."/>
            <person name="Gachon C.M."/>
            <person name="Gaulin E."/>
            <person name="Govers F."/>
            <person name="Grenville-Briggs L."/>
            <person name="Horner N."/>
            <person name="Hostetler J."/>
            <person name="Jiang R.H."/>
            <person name="Johnson J."/>
            <person name="Krajaejun T."/>
            <person name="Lin H."/>
            <person name="Meijer H.J."/>
            <person name="Moore B."/>
            <person name="Morris P."/>
            <person name="Phuntmart V."/>
            <person name="Puiu D."/>
            <person name="Shetty J."/>
            <person name="Stajich J.E."/>
            <person name="Tripathy S."/>
            <person name="Wawra S."/>
            <person name="van West P."/>
            <person name="Whitty B.R."/>
            <person name="Coutinho P.M."/>
            <person name="Henrissat B."/>
            <person name="Martin F."/>
            <person name="Thomas P.D."/>
            <person name="Tyler B.M."/>
            <person name="De Vries R.P."/>
            <person name="Kamoun S."/>
            <person name="Yandell M."/>
            <person name="Tisserat N."/>
            <person name="Buell C.R."/>
        </authorList>
    </citation>
    <scope>NUCLEOTIDE SEQUENCE</scope>
    <source>
        <strain evidence="9">DAOM:BR144</strain>
    </source>
</reference>
<evidence type="ECO:0000256" key="5">
    <source>
        <dbReference type="PROSITE-ProRule" id="PRU00042"/>
    </source>
</evidence>
<dbReference type="PANTHER" id="PTHR14003:SF19">
    <property type="entry name" value="YY2 TRANSCRIPTION FACTOR"/>
    <property type="match status" value="1"/>
</dbReference>
<evidence type="ECO:0000259" key="7">
    <source>
        <dbReference type="PROSITE" id="PS50157"/>
    </source>
</evidence>
<feature type="domain" description="C2H2-type" evidence="7">
    <location>
        <begin position="122"/>
        <end position="152"/>
    </location>
</feature>
<dbReference type="InParanoid" id="K3WQJ4"/>
<dbReference type="InterPro" id="IPR036236">
    <property type="entry name" value="Znf_C2H2_sf"/>
</dbReference>
<dbReference type="PROSITE" id="PS50157">
    <property type="entry name" value="ZINC_FINGER_C2H2_2"/>
    <property type="match status" value="4"/>
</dbReference>
<dbReference type="SUPFAM" id="SSF57667">
    <property type="entry name" value="beta-beta-alpha zinc fingers"/>
    <property type="match status" value="2"/>
</dbReference>
<dbReference type="FunFam" id="3.30.160.60:FF:000072">
    <property type="entry name" value="zinc finger protein 143 isoform X1"/>
    <property type="match status" value="1"/>
</dbReference>
<dbReference type="AlphaFoldDB" id="K3WQJ4"/>
<dbReference type="Pfam" id="PF00096">
    <property type="entry name" value="zf-C2H2"/>
    <property type="match status" value="3"/>
</dbReference>
<dbReference type="FunFam" id="3.30.160.60:FF:002343">
    <property type="entry name" value="Zinc finger protein 33A"/>
    <property type="match status" value="1"/>
</dbReference>
<feature type="domain" description="C2H2-type" evidence="7">
    <location>
        <begin position="92"/>
        <end position="121"/>
    </location>
</feature>
<dbReference type="EnsemblProtists" id="PYU1_T007236">
    <property type="protein sequence ID" value="PYU1_T007236"/>
    <property type="gene ID" value="PYU1_G007221"/>
</dbReference>
<proteinExistence type="predicted"/>
<dbReference type="PANTHER" id="PTHR14003">
    <property type="entry name" value="TRANSCRIPTIONAL REPRESSOR PROTEIN YY"/>
    <property type="match status" value="1"/>
</dbReference>
<name>K3WQJ4_GLOUD</name>
<feature type="compositionally biased region" description="Basic and acidic residues" evidence="6">
    <location>
        <begin position="256"/>
        <end position="270"/>
    </location>
</feature>
<dbReference type="eggNOG" id="KOG1721">
    <property type="taxonomic scope" value="Eukaryota"/>
</dbReference>
<keyword evidence="2" id="KW-0677">Repeat</keyword>
<dbReference type="GO" id="GO:0008270">
    <property type="term" value="F:zinc ion binding"/>
    <property type="evidence" value="ECO:0007669"/>
    <property type="project" value="UniProtKB-KW"/>
</dbReference>
<evidence type="ECO:0000313" key="8">
    <source>
        <dbReference type="EnsemblProtists" id="PYU1_T007236"/>
    </source>
</evidence>
<evidence type="ECO:0000256" key="6">
    <source>
        <dbReference type="SAM" id="MobiDB-lite"/>
    </source>
</evidence>